<evidence type="ECO:0000313" key="3">
    <source>
        <dbReference type="Proteomes" id="UP000596857"/>
    </source>
</evidence>
<feature type="region of interest" description="Disordered" evidence="1">
    <location>
        <begin position="98"/>
        <end position="136"/>
    </location>
</feature>
<dbReference type="RefSeq" id="WP_171719953.1">
    <property type="nucleotide sequence ID" value="NZ_WHOB01000084.1"/>
</dbReference>
<name>A0ABX1YRW7_9BACL</name>
<accession>A0ABX1YRW7</accession>
<proteinExistence type="predicted"/>
<sequence>MIEENKEVTKRDLVSWRINKLSDFESLNKWVNAQGNIQISLTTLVRHIIDQFGYRDITDIDIQKAMFLEPYFKDFQTIIAVMDDFKKNSSNFTATLELDSHSKNTDDSKDKVSAESGRESDSDKDPFYSSVDASLL</sequence>
<reference evidence="2 3" key="1">
    <citation type="submission" date="2019-10" db="EMBL/GenBank/DDBJ databases">
        <title>Description of Paenibacillus terricola sp. nov.</title>
        <authorList>
            <person name="Carlier A."/>
            <person name="Qi S."/>
        </authorList>
    </citation>
    <scope>NUCLEOTIDE SEQUENCE [LARGE SCALE GENOMIC DNA]</scope>
    <source>
        <strain evidence="2 3">LMG 31459</strain>
    </source>
</reference>
<keyword evidence="3" id="KW-1185">Reference proteome</keyword>
<gene>
    <name evidence="2" type="ORF">GC101_27615</name>
</gene>
<organism evidence="2 3">
    <name type="scientific">Paenibacillus phytohabitans</name>
    <dbReference type="NCBI Taxonomy" id="2654978"/>
    <lineage>
        <taxon>Bacteria</taxon>
        <taxon>Bacillati</taxon>
        <taxon>Bacillota</taxon>
        <taxon>Bacilli</taxon>
        <taxon>Bacillales</taxon>
        <taxon>Paenibacillaceae</taxon>
        <taxon>Paenibacillus</taxon>
    </lineage>
</organism>
<protein>
    <submittedName>
        <fullName evidence="2">Uncharacterized protein</fullName>
    </submittedName>
</protein>
<comment type="caution">
    <text evidence="2">The sequence shown here is derived from an EMBL/GenBank/DDBJ whole genome shotgun (WGS) entry which is preliminary data.</text>
</comment>
<feature type="compositionally biased region" description="Basic and acidic residues" evidence="1">
    <location>
        <begin position="98"/>
        <end position="126"/>
    </location>
</feature>
<dbReference type="EMBL" id="WHOB01000084">
    <property type="protein sequence ID" value="NOU82636.1"/>
    <property type="molecule type" value="Genomic_DNA"/>
</dbReference>
<dbReference type="Proteomes" id="UP000596857">
    <property type="component" value="Unassembled WGS sequence"/>
</dbReference>
<evidence type="ECO:0000256" key="1">
    <source>
        <dbReference type="SAM" id="MobiDB-lite"/>
    </source>
</evidence>
<evidence type="ECO:0000313" key="2">
    <source>
        <dbReference type="EMBL" id="NOU82636.1"/>
    </source>
</evidence>